<dbReference type="EMBL" id="OB662435">
    <property type="protein sequence ID" value="CAD7230064.1"/>
    <property type="molecule type" value="Genomic_DNA"/>
</dbReference>
<dbReference type="PANTHER" id="PTHR24366:SF96">
    <property type="entry name" value="LEUCINE RICH REPEAT CONTAINING 53"/>
    <property type="match status" value="1"/>
</dbReference>
<evidence type="ECO:0000313" key="8">
    <source>
        <dbReference type="EMBL" id="CAD7230064.1"/>
    </source>
</evidence>
<dbReference type="Gene3D" id="2.60.40.10">
    <property type="entry name" value="Immunoglobulins"/>
    <property type="match status" value="1"/>
</dbReference>
<feature type="compositionally biased region" description="Basic and acidic residues" evidence="5">
    <location>
        <begin position="888"/>
        <end position="897"/>
    </location>
</feature>
<dbReference type="InterPro" id="IPR007110">
    <property type="entry name" value="Ig-like_dom"/>
</dbReference>
<dbReference type="InterPro" id="IPR036179">
    <property type="entry name" value="Ig-like_dom_sf"/>
</dbReference>
<feature type="region of interest" description="Disordered" evidence="5">
    <location>
        <begin position="868"/>
        <end position="897"/>
    </location>
</feature>
<feature type="signal peptide" evidence="7">
    <location>
        <begin position="1"/>
        <end position="35"/>
    </location>
</feature>
<feature type="compositionally biased region" description="Polar residues" evidence="5">
    <location>
        <begin position="868"/>
        <end position="884"/>
    </location>
</feature>
<dbReference type="OrthoDB" id="6381968at2759"/>
<name>A0A7R8ZSH5_9CRUS</name>
<dbReference type="InterPro" id="IPR001611">
    <property type="entry name" value="Leu-rich_rpt"/>
</dbReference>
<feature type="region of interest" description="Disordered" evidence="5">
    <location>
        <begin position="775"/>
        <end position="853"/>
    </location>
</feature>
<evidence type="ECO:0000256" key="7">
    <source>
        <dbReference type="SAM" id="SignalP"/>
    </source>
</evidence>
<protein>
    <submittedName>
        <fullName evidence="8">Uncharacterized protein</fullName>
    </submittedName>
</protein>
<evidence type="ECO:0000256" key="2">
    <source>
        <dbReference type="ARBA" id="ARBA00022729"/>
    </source>
</evidence>
<dbReference type="SUPFAM" id="SSF48726">
    <property type="entry name" value="Immunoglobulin"/>
    <property type="match status" value="1"/>
</dbReference>
<dbReference type="InterPro" id="IPR032675">
    <property type="entry name" value="LRR_dom_sf"/>
</dbReference>
<organism evidence="8">
    <name type="scientific">Cyprideis torosa</name>
    <dbReference type="NCBI Taxonomy" id="163714"/>
    <lineage>
        <taxon>Eukaryota</taxon>
        <taxon>Metazoa</taxon>
        <taxon>Ecdysozoa</taxon>
        <taxon>Arthropoda</taxon>
        <taxon>Crustacea</taxon>
        <taxon>Oligostraca</taxon>
        <taxon>Ostracoda</taxon>
        <taxon>Podocopa</taxon>
        <taxon>Podocopida</taxon>
        <taxon>Cytherocopina</taxon>
        <taxon>Cytheroidea</taxon>
        <taxon>Cytherideidae</taxon>
        <taxon>Cyprideis</taxon>
    </lineage>
</organism>
<dbReference type="InterPro" id="IPR003598">
    <property type="entry name" value="Ig_sub2"/>
</dbReference>
<dbReference type="InterPro" id="IPR013106">
    <property type="entry name" value="Ig_V-set"/>
</dbReference>
<keyword evidence="2 7" id="KW-0732">Signal</keyword>
<keyword evidence="3" id="KW-0677">Repeat</keyword>
<dbReference type="Pfam" id="PF13927">
    <property type="entry name" value="Ig_3"/>
    <property type="match status" value="1"/>
</dbReference>
<dbReference type="PANTHER" id="PTHR24366">
    <property type="entry name" value="IG(IMMUNOGLOBULIN) AND LRR(LEUCINE RICH REPEAT) DOMAINS"/>
    <property type="match status" value="1"/>
</dbReference>
<keyword evidence="6" id="KW-0472">Membrane</keyword>
<dbReference type="Pfam" id="PF13855">
    <property type="entry name" value="LRR_8"/>
    <property type="match status" value="1"/>
</dbReference>
<dbReference type="SMART" id="SM00369">
    <property type="entry name" value="LRR_TYP"/>
    <property type="match status" value="4"/>
</dbReference>
<accession>A0A7R8ZSH5</accession>
<reference evidence="8" key="1">
    <citation type="submission" date="2020-11" db="EMBL/GenBank/DDBJ databases">
        <authorList>
            <person name="Tran Van P."/>
        </authorList>
    </citation>
    <scope>NUCLEOTIDE SEQUENCE</scope>
</reference>
<evidence type="ECO:0000256" key="3">
    <source>
        <dbReference type="ARBA" id="ARBA00022737"/>
    </source>
</evidence>
<dbReference type="InterPro" id="IPR003591">
    <property type="entry name" value="Leu-rich_rpt_typical-subtyp"/>
</dbReference>
<gene>
    <name evidence="8" type="ORF">CTOB1V02_LOCUS7927</name>
</gene>
<keyword evidence="4" id="KW-1015">Disulfide bond</keyword>
<dbReference type="InterPro" id="IPR013783">
    <property type="entry name" value="Ig-like_fold"/>
</dbReference>
<dbReference type="PROSITE" id="PS51450">
    <property type="entry name" value="LRR"/>
    <property type="match status" value="1"/>
</dbReference>
<dbReference type="SMART" id="SM00406">
    <property type="entry name" value="IGv"/>
    <property type="match status" value="1"/>
</dbReference>
<keyword evidence="6" id="KW-1133">Transmembrane helix</keyword>
<evidence type="ECO:0000256" key="6">
    <source>
        <dbReference type="SAM" id="Phobius"/>
    </source>
</evidence>
<dbReference type="SMART" id="SM00408">
    <property type="entry name" value="IGc2"/>
    <property type="match status" value="1"/>
</dbReference>
<keyword evidence="6" id="KW-0812">Transmembrane</keyword>
<evidence type="ECO:0000256" key="5">
    <source>
        <dbReference type="SAM" id="MobiDB-lite"/>
    </source>
</evidence>
<proteinExistence type="predicted"/>
<feature type="chain" id="PRO_5043490207" evidence="7">
    <location>
        <begin position="36"/>
        <end position="897"/>
    </location>
</feature>
<feature type="transmembrane region" description="Helical" evidence="6">
    <location>
        <begin position="531"/>
        <end position="554"/>
    </location>
</feature>
<dbReference type="SUPFAM" id="SSF52058">
    <property type="entry name" value="L domain-like"/>
    <property type="match status" value="1"/>
</dbReference>
<evidence type="ECO:0000256" key="1">
    <source>
        <dbReference type="ARBA" id="ARBA00022614"/>
    </source>
</evidence>
<dbReference type="PROSITE" id="PS50835">
    <property type="entry name" value="IG_LIKE"/>
    <property type="match status" value="1"/>
</dbReference>
<dbReference type="InterPro" id="IPR003599">
    <property type="entry name" value="Ig_sub"/>
</dbReference>
<evidence type="ECO:0000256" key="4">
    <source>
        <dbReference type="ARBA" id="ARBA00023157"/>
    </source>
</evidence>
<keyword evidence="1" id="KW-0433">Leucine-rich repeat</keyword>
<sequence length="897" mass="102971">MAETWGCVTSFSIPPISLRCSFIIFLGVWSTASEAAIPCPEGCVCQQDTIDCSHAQKLEITSSSDIQYSHLHIRNNPNFQISSGKRTQEFLRSLEQLVISRSSRKSVLSLLSFSSSGSLRSLDITENAITSSDLENLNFQEAFRSLEDLNLSRNAIRALDFTYLPSSLKLLDASQNQIRSISVPTEHSTQQLQKNLKYLNLAHNQELSDFQLVSKFENLQHLNISGTALFELPNLHLPELHSLDLSNTPKLQILTEGDLDFLPKIEELVISNTGLQKIGPWTFSKLTSLKSLTISHNQRLSSFNDTAFSHGINLELLDLSFNNLNEVPYGISRIRVKYLSLRGNPLLCDCHSLWLKQWMIQDEQKRDLVFLYSRETICANIPPSVEGPITLFEGLRRTLCQKVTIYNVTVDKNPVKLGTSARLSCNITGFPIPTITWVTPRNLVFHWHPRDIPRLHLPYPSHPIAHDRFGDRLLLKSDSDHSRHEILSNGDLRIGPVTKDDTGFYRCFVSNSVSQNVSTAELLLDASKIRVLWWESFVFGWGVAAICLIVTLLVEGIQVIIYRYGCCCPAVPPRVKRVRQALFNIEQYRAQQMEWIREGYNWQVQRVKDNCVAQLEKIRDSYTNQMKNVKALKTYGTSHLVQMRDSYYDQCKRVREYSSLQLSKARDNYVGRRKRVRKYTAAQLERLRETYKLHHKTLNKIMENIPSMDYLEGCRKGDEALEVIRLKNFCLDVENGGVKLEEDDEEDIPPIEDPLWEMYLSQIPKQIFRLDEIEEESELQQKGHVSEGDDAEEDSSSEYFTPENSPEKKKRKTDTEKSRKKEHQRRGTLGSIRSFWSTNSSSNDSLQQVEEEPRGAFGKWYRRRSMRNKGTQVQVNADVSSPSFGKNIDNEKKIRMQ</sequence>
<dbReference type="Gene3D" id="3.80.10.10">
    <property type="entry name" value="Ribonuclease Inhibitor"/>
    <property type="match status" value="2"/>
</dbReference>
<dbReference type="SMART" id="SM00409">
    <property type="entry name" value="IG"/>
    <property type="match status" value="1"/>
</dbReference>
<dbReference type="AlphaFoldDB" id="A0A7R8ZSH5"/>
<feature type="compositionally biased region" description="Low complexity" evidence="5">
    <location>
        <begin position="831"/>
        <end position="845"/>
    </location>
</feature>